<evidence type="ECO:0000313" key="3">
    <source>
        <dbReference type="Proteomes" id="UP001293254"/>
    </source>
</evidence>
<reference evidence="2" key="1">
    <citation type="submission" date="2020-06" db="EMBL/GenBank/DDBJ databases">
        <authorList>
            <person name="Li T."/>
            <person name="Hu X."/>
            <person name="Zhang T."/>
            <person name="Song X."/>
            <person name="Zhang H."/>
            <person name="Dai N."/>
            <person name="Sheng W."/>
            <person name="Hou X."/>
            <person name="Wei L."/>
        </authorList>
    </citation>
    <scope>NUCLEOTIDE SEQUENCE</scope>
    <source>
        <strain evidence="2">3651</strain>
        <tissue evidence="2">Leaf</tissue>
    </source>
</reference>
<dbReference type="EMBL" id="JACGWO010000004">
    <property type="protein sequence ID" value="KAK4428446.1"/>
    <property type="molecule type" value="Genomic_DNA"/>
</dbReference>
<accession>A0AAE1YEJ8</accession>
<evidence type="ECO:0000256" key="1">
    <source>
        <dbReference type="SAM" id="SignalP"/>
    </source>
</evidence>
<keyword evidence="3" id="KW-1185">Reference proteome</keyword>
<name>A0AAE1YEJ8_9LAMI</name>
<evidence type="ECO:0000313" key="2">
    <source>
        <dbReference type="EMBL" id="KAK4428446.1"/>
    </source>
</evidence>
<dbReference type="AlphaFoldDB" id="A0AAE1YEJ8"/>
<proteinExistence type="predicted"/>
<dbReference type="Proteomes" id="UP001293254">
    <property type="component" value="Unassembled WGS sequence"/>
</dbReference>
<protein>
    <submittedName>
        <fullName evidence="2">Uncharacterized protein</fullName>
    </submittedName>
</protein>
<gene>
    <name evidence="2" type="ORF">Salat_1144200</name>
</gene>
<feature type="signal peptide" evidence="1">
    <location>
        <begin position="1"/>
        <end position="16"/>
    </location>
</feature>
<sequence length="172" mass="18355">MGNPNLWGVLTAVASAAGWFLVSNNGPGDVYGNISSLQPPTVVHGKWFGKETLVTSDMELSPRPIDGTHGPMLMWPSALVFTPKIYFSSSPSQPVTRLAQQISTSSIPSPPMVLAPDSLLLVQSSSLLCSQWEFTDGVNSGTTTTPFVGEENEASSNFDGGYHFTAYNTKTP</sequence>
<comment type="caution">
    <text evidence="2">The sequence shown here is derived from an EMBL/GenBank/DDBJ whole genome shotgun (WGS) entry which is preliminary data.</text>
</comment>
<organism evidence="2 3">
    <name type="scientific">Sesamum alatum</name>
    <dbReference type="NCBI Taxonomy" id="300844"/>
    <lineage>
        <taxon>Eukaryota</taxon>
        <taxon>Viridiplantae</taxon>
        <taxon>Streptophyta</taxon>
        <taxon>Embryophyta</taxon>
        <taxon>Tracheophyta</taxon>
        <taxon>Spermatophyta</taxon>
        <taxon>Magnoliopsida</taxon>
        <taxon>eudicotyledons</taxon>
        <taxon>Gunneridae</taxon>
        <taxon>Pentapetalae</taxon>
        <taxon>asterids</taxon>
        <taxon>lamiids</taxon>
        <taxon>Lamiales</taxon>
        <taxon>Pedaliaceae</taxon>
        <taxon>Sesamum</taxon>
    </lineage>
</organism>
<reference evidence="2" key="2">
    <citation type="journal article" date="2024" name="Plant">
        <title>Genomic evolution and insights into agronomic trait innovations of Sesamum species.</title>
        <authorList>
            <person name="Miao H."/>
            <person name="Wang L."/>
            <person name="Qu L."/>
            <person name="Liu H."/>
            <person name="Sun Y."/>
            <person name="Le M."/>
            <person name="Wang Q."/>
            <person name="Wei S."/>
            <person name="Zheng Y."/>
            <person name="Lin W."/>
            <person name="Duan Y."/>
            <person name="Cao H."/>
            <person name="Xiong S."/>
            <person name="Wang X."/>
            <person name="Wei L."/>
            <person name="Li C."/>
            <person name="Ma Q."/>
            <person name="Ju M."/>
            <person name="Zhao R."/>
            <person name="Li G."/>
            <person name="Mu C."/>
            <person name="Tian Q."/>
            <person name="Mei H."/>
            <person name="Zhang T."/>
            <person name="Gao T."/>
            <person name="Zhang H."/>
        </authorList>
    </citation>
    <scope>NUCLEOTIDE SEQUENCE</scope>
    <source>
        <strain evidence="2">3651</strain>
    </source>
</reference>
<feature type="chain" id="PRO_5041917563" evidence="1">
    <location>
        <begin position="17"/>
        <end position="172"/>
    </location>
</feature>
<keyword evidence="1" id="KW-0732">Signal</keyword>